<dbReference type="RefSeq" id="WP_090366921.1">
    <property type="nucleotide sequence ID" value="NZ_FNEM01000015.1"/>
</dbReference>
<evidence type="ECO:0000313" key="3">
    <source>
        <dbReference type="Proteomes" id="UP000199527"/>
    </source>
</evidence>
<feature type="chain" id="PRO_5011603505" description="Outer membrane protein beta-barrel domain-containing protein" evidence="1">
    <location>
        <begin position="21"/>
        <end position="230"/>
    </location>
</feature>
<name>A0A1G8XG28_9GAMM</name>
<feature type="signal peptide" evidence="1">
    <location>
        <begin position="1"/>
        <end position="20"/>
    </location>
</feature>
<organism evidence="2 3">
    <name type="scientific">Ferrimonas sediminum</name>
    <dbReference type="NCBI Taxonomy" id="718193"/>
    <lineage>
        <taxon>Bacteria</taxon>
        <taxon>Pseudomonadati</taxon>
        <taxon>Pseudomonadota</taxon>
        <taxon>Gammaproteobacteria</taxon>
        <taxon>Alteromonadales</taxon>
        <taxon>Ferrimonadaceae</taxon>
        <taxon>Ferrimonas</taxon>
    </lineage>
</organism>
<dbReference type="Proteomes" id="UP000199527">
    <property type="component" value="Unassembled WGS sequence"/>
</dbReference>
<evidence type="ECO:0000313" key="2">
    <source>
        <dbReference type="EMBL" id="SDJ89443.1"/>
    </source>
</evidence>
<sequence>MKSILTTSILLALASAPALAAEYEIDLGYDSKYISEGRDNLDKGGIYWANGAAAFDNGITLSAAYGYAADSDVNYDELNVGIEYGFEVGDFSLYASYTRLEFFEDDESDNEWGAGIAYGGLEWFEPFATYVYSTEAEGSFVEVGIQRDFSINEALTFSPYVILGLDYGYASPEHDGANHTAVGATLAYQLNDTWAISAVVEHQKADKDVELDVGNDDGHTWGGVHFTAAF</sequence>
<evidence type="ECO:0008006" key="4">
    <source>
        <dbReference type="Google" id="ProtNLM"/>
    </source>
</evidence>
<keyword evidence="1" id="KW-0732">Signal</keyword>
<accession>A0A1G8XG28</accession>
<dbReference type="Gene3D" id="2.40.160.10">
    <property type="entry name" value="Porin"/>
    <property type="match status" value="1"/>
</dbReference>
<dbReference type="AlphaFoldDB" id="A0A1G8XG28"/>
<evidence type="ECO:0000256" key="1">
    <source>
        <dbReference type="SAM" id="SignalP"/>
    </source>
</evidence>
<dbReference type="EMBL" id="FNEM01000015">
    <property type="protein sequence ID" value="SDJ89443.1"/>
    <property type="molecule type" value="Genomic_DNA"/>
</dbReference>
<protein>
    <recommendedName>
        <fullName evidence="4">Outer membrane protein beta-barrel domain-containing protein</fullName>
    </recommendedName>
</protein>
<gene>
    <name evidence="2" type="ORF">SAMN04488540_11524</name>
</gene>
<reference evidence="3" key="1">
    <citation type="submission" date="2016-10" db="EMBL/GenBank/DDBJ databases">
        <authorList>
            <person name="Varghese N."/>
            <person name="Submissions S."/>
        </authorList>
    </citation>
    <scope>NUCLEOTIDE SEQUENCE [LARGE SCALE GENOMIC DNA]</scope>
    <source>
        <strain evidence="3">DSM 23317</strain>
    </source>
</reference>
<proteinExistence type="predicted"/>
<dbReference type="InterPro" id="IPR023614">
    <property type="entry name" value="Porin_dom_sf"/>
</dbReference>
<dbReference type="SUPFAM" id="SSF56935">
    <property type="entry name" value="Porins"/>
    <property type="match status" value="1"/>
</dbReference>
<dbReference type="OrthoDB" id="6078963at2"/>
<keyword evidence="3" id="KW-1185">Reference proteome</keyword>